<gene>
    <name evidence="6" type="ORF">QO034_07250</name>
</gene>
<protein>
    <submittedName>
        <fullName evidence="6">Patatin-like phospholipase family protein</fullName>
    </submittedName>
</protein>
<feature type="domain" description="PNPLA" evidence="5">
    <location>
        <begin position="10"/>
        <end position="209"/>
    </location>
</feature>
<accession>A0ABT7FCQ8</accession>
<dbReference type="Gene3D" id="3.40.1090.10">
    <property type="entry name" value="Cytosolic phospholipase A2 catalytic domain"/>
    <property type="match status" value="2"/>
</dbReference>
<dbReference type="PANTHER" id="PTHR14226:SF78">
    <property type="entry name" value="SLR0060 PROTEIN"/>
    <property type="match status" value="1"/>
</dbReference>
<organism evidence="6 7">
    <name type="scientific">Sedimentitalea xiamensis</name>
    <dbReference type="NCBI Taxonomy" id="3050037"/>
    <lineage>
        <taxon>Bacteria</taxon>
        <taxon>Pseudomonadati</taxon>
        <taxon>Pseudomonadota</taxon>
        <taxon>Alphaproteobacteria</taxon>
        <taxon>Rhodobacterales</taxon>
        <taxon>Paracoccaceae</taxon>
        <taxon>Sedimentitalea</taxon>
    </lineage>
</organism>
<reference evidence="6 7" key="1">
    <citation type="submission" date="2023-05" db="EMBL/GenBank/DDBJ databases">
        <title>Sedimentitalea sp. nov. JM2-8.</title>
        <authorList>
            <person name="Huang J."/>
        </authorList>
    </citation>
    <scope>NUCLEOTIDE SEQUENCE [LARGE SCALE GENOMIC DNA]</scope>
    <source>
        <strain evidence="6 7">JM2-8</strain>
    </source>
</reference>
<feature type="short sequence motif" description="DGA/G" evidence="4">
    <location>
        <begin position="196"/>
        <end position="198"/>
    </location>
</feature>
<dbReference type="RefSeq" id="WP_284484843.1">
    <property type="nucleotide sequence ID" value="NZ_JASNJE010000006.1"/>
</dbReference>
<evidence type="ECO:0000313" key="7">
    <source>
        <dbReference type="Proteomes" id="UP001227126"/>
    </source>
</evidence>
<feature type="active site" description="Nucleophile" evidence="4">
    <location>
        <position position="44"/>
    </location>
</feature>
<dbReference type="InterPro" id="IPR002641">
    <property type="entry name" value="PNPLA_dom"/>
</dbReference>
<evidence type="ECO:0000256" key="4">
    <source>
        <dbReference type="PROSITE-ProRule" id="PRU01161"/>
    </source>
</evidence>
<dbReference type="Pfam" id="PF01734">
    <property type="entry name" value="Patatin"/>
    <property type="match status" value="1"/>
</dbReference>
<evidence type="ECO:0000256" key="3">
    <source>
        <dbReference type="ARBA" id="ARBA00023098"/>
    </source>
</evidence>
<feature type="short sequence motif" description="GXSXG" evidence="4">
    <location>
        <begin position="42"/>
        <end position="46"/>
    </location>
</feature>
<evidence type="ECO:0000256" key="2">
    <source>
        <dbReference type="ARBA" id="ARBA00022963"/>
    </source>
</evidence>
<dbReference type="InterPro" id="IPR050301">
    <property type="entry name" value="NTE"/>
</dbReference>
<sequence>MPGADRQIDIALQGGGAHGAFSWGVLDRLLEEESLEISGVSGASAGAMNAVALTQGLATGSRQAARELLERYWRAVSDAARFSPLKRTIWDKMVGRWSLEFSPGFVVSQYLQQTLSPYQLNPLDINPLRDLVIEHFDFDLVNSGKGPKLFLGATNVRSGLPKIFRQPQITADAVMASACLPFLFKAVEIDGEAYWDGGYMGNPPLFPLIDETETRDILLVQINPFRREELPRTAYEIQNRLNEITFNGSLIKEMRSIGFLWEMIHHEQLDRAAYRDARVHRISAEKEMGRMSVSSKLNAERRFLDHLFALGRRTADTWLDENFDKVGVKSTWYPDFLFEESLEPAHLDDKKREIQS</sequence>
<keyword evidence="7" id="KW-1185">Reference proteome</keyword>
<keyword evidence="1 4" id="KW-0378">Hydrolase</keyword>
<comment type="caution">
    <text evidence="6">The sequence shown here is derived from an EMBL/GenBank/DDBJ whole genome shotgun (WGS) entry which is preliminary data.</text>
</comment>
<keyword evidence="3 4" id="KW-0443">Lipid metabolism</keyword>
<dbReference type="Proteomes" id="UP001227126">
    <property type="component" value="Unassembled WGS sequence"/>
</dbReference>
<dbReference type="PROSITE" id="PS51635">
    <property type="entry name" value="PNPLA"/>
    <property type="match status" value="1"/>
</dbReference>
<proteinExistence type="predicted"/>
<dbReference type="PANTHER" id="PTHR14226">
    <property type="entry name" value="NEUROPATHY TARGET ESTERASE/SWISS CHEESE D.MELANOGASTER"/>
    <property type="match status" value="1"/>
</dbReference>
<evidence type="ECO:0000256" key="1">
    <source>
        <dbReference type="ARBA" id="ARBA00022801"/>
    </source>
</evidence>
<evidence type="ECO:0000259" key="5">
    <source>
        <dbReference type="PROSITE" id="PS51635"/>
    </source>
</evidence>
<dbReference type="SUPFAM" id="SSF52151">
    <property type="entry name" value="FabD/lysophospholipase-like"/>
    <property type="match status" value="1"/>
</dbReference>
<name>A0ABT7FCQ8_9RHOB</name>
<feature type="active site" description="Proton acceptor" evidence="4">
    <location>
        <position position="196"/>
    </location>
</feature>
<evidence type="ECO:0000313" key="6">
    <source>
        <dbReference type="EMBL" id="MDK3072902.1"/>
    </source>
</evidence>
<dbReference type="InterPro" id="IPR016035">
    <property type="entry name" value="Acyl_Trfase/lysoPLipase"/>
</dbReference>
<keyword evidence="2 4" id="KW-0442">Lipid degradation</keyword>
<dbReference type="EMBL" id="JASNJE010000006">
    <property type="protein sequence ID" value="MDK3072902.1"/>
    <property type="molecule type" value="Genomic_DNA"/>
</dbReference>
<feature type="short sequence motif" description="GXGXXG" evidence="4">
    <location>
        <begin position="14"/>
        <end position="19"/>
    </location>
</feature>